<dbReference type="EMBL" id="FCOL02000003">
    <property type="protein sequence ID" value="SAL22588.1"/>
    <property type="molecule type" value="Genomic_DNA"/>
</dbReference>
<gene>
    <name evidence="2" type="ORF">AWB67_00821</name>
</gene>
<feature type="region of interest" description="Disordered" evidence="1">
    <location>
        <begin position="1"/>
        <end position="53"/>
    </location>
</feature>
<sequence length="53" mass="5612">MPSPRKAPPSNPAENEMSSRKKSATGTKQSAVKATGAKEMQVAKRTTKAKPKS</sequence>
<comment type="caution">
    <text evidence="2">The sequence shown here is derived from an EMBL/GenBank/DDBJ whole genome shotgun (WGS) entry which is preliminary data.</text>
</comment>
<keyword evidence="3" id="KW-1185">Reference proteome</keyword>
<protein>
    <submittedName>
        <fullName evidence="2">Uncharacterized protein</fullName>
    </submittedName>
</protein>
<dbReference type="AlphaFoldDB" id="A0A158FRY1"/>
<evidence type="ECO:0000313" key="2">
    <source>
        <dbReference type="EMBL" id="SAL22588.1"/>
    </source>
</evidence>
<evidence type="ECO:0000256" key="1">
    <source>
        <dbReference type="SAM" id="MobiDB-lite"/>
    </source>
</evidence>
<feature type="compositionally biased region" description="Pro residues" evidence="1">
    <location>
        <begin position="1"/>
        <end position="11"/>
    </location>
</feature>
<evidence type="ECO:0000313" key="3">
    <source>
        <dbReference type="Proteomes" id="UP000054925"/>
    </source>
</evidence>
<dbReference type="Proteomes" id="UP000054925">
    <property type="component" value="Unassembled WGS sequence"/>
</dbReference>
<organism evidence="2 3">
    <name type="scientific">Caballeronia terrestris</name>
    <dbReference type="NCBI Taxonomy" id="1226301"/>
    <lineage>
        <taxon>Bacteria</taxon>
        <taxon>Pseudomonadati</taxon>
        <taxon>Pseudomonadota</taxon>
        <taxon>Betaproteobacteria</taxon>
        <taxon>Burkholderiales</taxon>
        <taxon>Burkholderiaceae</taxon>
        <taxon>Caballeronia</taxon>
    </lineage>
</organism>
<accession>A0A158FRY1</accession>
<proteinExistence type="predicted"/>
<name>A0A158FRY1_9BURK</name>
<reference evidence="2" key="1">
    <citation type="submission" date="2016-01" db="EMBL/GenBank/DDBJ databases">
        <authorList>
            <person name="Peeters C."/>
        </authorList>
    </citation>
    <scope>NUCLEOTIDE SEQUENCE [LARGE SCALE GENOMIC DNA]</scope>
    <source>
        <strain evidence="2">LMG 22937</strain>
    </source>
</reference>